<proteinExistence type="predicted"/>
<feature type="chain" id="PRO_5042027916" description="Activin types I and II receptor domain-containing protein" evidence="1">
    <location>
        <begin position="19"/>
        <end position="124"/>
    </location>
</feature>
<protein>
    <recommendedName>
        <fullName evidence="4">Activin types I and II receptor domain-containing protein</fullName>
    </recommendedName>
</protein>
<gene>
    <name evidence="2" type="ORF">KIN20_034705</name>
</gene>
<evidence type="ECO:0000313" key="2">
    <source>
        <dbReference type="EMBL" id="KAJ1372529.1"/>
    </source>
</evidence>
<evidence type="ECO:0008006" key="4">
    <source>
        <dbReference type="Google" id="ProtNLM"/>
    </source>
</evidence>
<accession>A0AAD5WJ68</accession>
<reference evidence="2" key="1">
    <citation type="submission" date="2021-06" db="EMBL/GenBank/DDBJ databases">
        <title>Parelaphostrongylus tenuis whole genome reference sequence.</title>
        <authorList>
            <person name="Garwood T.J."/>
            <person name="Larsen P.A."/>
            <person name="Fountain-Jones N.M."/>
            <person name="Garbe J.R."/>
            <person name="Macchietto M.G."/>
            <person name="Kania S.A."/>
            <person name="Gerhold R.W."/>
            <person name="Richards J.E."/>
            <person name="Wolf T.M."/>
        </authorList>
    </citation>
    <scope>NUCLEOTIDE SEQUENCE</scope>
    <source>
        <strain evidence="2">MNPRO001-30</strain>
        <tissue evidence="2">Meninges</tissue>
    </source>
</reference>
<evidence type="ECO:0000256" key="1">
    <source>
        <dbReference type="SAM" id="SignalP"/>
    </source>
</evidence>
<dbReference type="PROSITE" id="PS51257">
    <property type="entry name" value="PROKAR_LIPOPROTEIN"/>
    <property type="match status" value="1"/>
</dbReference>
<dbReference type="PANTHER" id="PTHR21749:SF6">
    <property type="entry name" value="ACTIVIN_RECP DOMAIN-CONTAINING PROTEIN"/>
    <property type="match status" value="1"/>
</dbReference>
<evidence type="ECO:0000313" key="3">
    <source>
        <dbReference type="Proteomes" id="UP001196413"/>
    </source>
</evidence>
<organism evidence="2 3">
    <name type="scientific">Parelaphostrongylus tenuis</name>
    <name type="common">Meningeal worm</name>
    <dbReference type="NCBI Taxonomy" id="148309"/>
    <lineage>
        <taxon>Eukaryota</taxon>
        <taxon>Metazoa</taxon>
        <taxon>Ecdysozoa</taxon>
        <taxon>Nematoda</taxon>
        <taxon>Chromadorea</taxon>
        <taxon>Rhabditida</taxon>
        <taxon>Rhabditina</taxon>
        <taxon>Rhabditomorpha</taxon>
        <taxon>Strongyloidea</taxon>
        <taxon>Metastrongylidae</taxon>
        <taxon>Parelaphostrongylus</taxon>
    </lineage>
</organism>
<dbReference type="PANTHER" id="PTHR21749">
    <property type="entry name" value="PRION-LIKE- Q/N-RICH -DOMAIN-BEARING PROTEIN PROTEIN 24"/>
    <property type="match status" value="1"/>
</dbReference>
<dbReference type="EMBL" id="JAHQIW010007155">
    <property type="protein sequence ID" value="KAJ1372529.1"/>
    <property type="molecule type" value="Genomic_DNA"/>
</dbReference>
<keyword evidence="3" id="KW-1185">Reference proteome</keyword>
<sequence length="124" mass="13762">MKVLTLLFLLGTISCCAALQCYAKHSAGQDNDTSKIITCLRPTDYCYNATTTTTTTTNNSQSKEVSIAGCSTTRCLMSQHKCINYTHHGNEITFCCCNSGDLCNSKDSYLTFYEKIKQWIKNIG</sequence>
<feature type="signal peptide" evidence="1">
    <location>
        <begin position="1"/>
        <end position="18"/>
    </location>
</feature>
<keyword evidence="1" id="KW-0732">Signal</keyword>
<dbReference type="AlphaFoldDB" id="A0AAD5WJ68"/>
<dbReference type="Proteomes" id="UP001196413">
    <property type="component" value="Unassembled WGS sequence"/>
</dbReference>
<comment type="caution">
    <text evidence="2">The sequence shown here is derived from an EMBL/GenBank/DDBJ whole genome shotgun (WGS) entry which is preliminary data.</text>
</comment>
<name>A0AAD5WJ68_PARTN</name>